<dbReference type="InterPro" id="IPR008030">
    <property type="entry name" value="NmrA-like"/>
</dbReference>
<keyword evidence="1" id="KW-0602">Photosynthesis</keyword>
<dbReference type="PANTHER" id="PTHR47128:SF2">
    <property type="entry name" value="PROTEIN HIGH CHLOROPHYLL FLUORESCENCE PHENOTYPE 244, CHLOROPLASTIC"/>
    <property type="match status" value="1"/>
</dbReference>
<dbReference type="BioCyc" id="PMAR59922:G1G80-766-MONOMER"/>
<evidence type="ECO:0000313" key="5">
    <source>
        <dbReference type="Proteomes" id="UP000002274"/>
    </source>
</evidence>
<dbReference type="PANTHER" id="PTHR47128">
    <property type="match status" value="1"/>
</dbReference>
<evidence type="ECO:0000256" key="1">
    <source>
        <dbReference type="ARBA" id="ARBA00022531"/>
    </source>
</evidence>
<dbReference type="AlphaFoldDB" id="A2C7Z2"/>
<gene>
    <name evidence="4" type="ordered locus">P9303_08511</name>
</gene>
<dbReference type="Pfam" id="PF05368">
    <property type="entry name" value="NmrA"/>
    <property type="match status" value="1"/>
</dbReference>
<dbReference type="CDD" id="cd05243">
    <property type="entry name" value="SDR_a5"/>
    <property type="match status" value="1"/>
</dbReference>
<dbReference type="RefSeq" id="WP_011825512.1">
    <property type="nucleotide sequence ID" value="NC_008820.1"/>
</dbReference>
<dbReference type="STRING" id="59922.P9303_08511"/>
<dbReference type="KEGG" id="pmf:P9303_08511"/>
<evidence type="ECO:0000313" key="4">
    <source>
        <dbReference type="EMBL" id="ABM77602.1"/>
    </source>
</evidence>
<dbReference type="Gene3D" id="3.40.50.720">
    <property type="entry name" value="NAD(P)-binding Rossmann-like Domain"/>
    <property type="match status" value="1"/>
</dbReference>
<evidence type="ECO:0000259" key="3">
    <source>
        <dbReference type="Pfam" id="PF05368"/>
    </source>
</evidence>
<dbReference type="GO" id="GO:0015979">
    <property type="term" value="P:photosynthesis"/>
    <property type="evidence" value="ECO:0007669"/>
    <property type="project" value="UniProtKB-KW"/>
</dbReference>
<name>A2C7Z2_PROM3</name>
<dbReference type="GO" id="GO:0009523">
    <property type="term" value="C:photosystem II"/>
    <property type="evidence" value="ECO:0007669"/>
    <property type="project" value="UniProtKB-KW"/>
</dbReference>
<dbReference type="InterPro" id="IPR044256">
    <property type="entry name" value="HCF244-like"/>
</dbReference>
<organism evidence="4 5">
    <name type="scientific">Prochlorococcus marinus (strain MIT 9303)</name>
    <dbReference type="NCBI Taxonomy" id="59922"/>
    <lineage>
        <taxon>Bacteria</taxon>
        <taxon>Bacillati</taxon>
        <taxon>Cyanobacteriota</taxon>
        <taxon>Cyanophyceae</taxon>
        <taxon>Synechococcales</taxon>
        <taxon>Prochlorococcaceae</taxon>
        <taxon>Prochlorococcus</taxon>
    </lineage>
</organism>
<evidence type="ECO:0000256" key="2">
    <source>
        <dbReference type="ARBA" id="ARBA00023276"/>
    </source>
</evidence>
<keyword evidence="2" id="KW-0604">Photosystem II</keyword>
<reference evidence="4 5" key="1">
    <citation type="journal article" date="2007" name="PLoS Genet.">
        <title>Patterns and implications of gene gain and loss in the evolution of Prochlorococcus.</title>
        <authorList>
            <person name="Kettler G.C."/>
            <person name="Martiny A.C."/>
            <person name="Huang K."/>
            <person name="Zucker J."/>
            <person name="Coleman M.L."/>
            <person name="Rodrigue S."/>
            <person name="Chen F."/>
            <person name="Lapidus A."/>
            <person name="Ferriera S."/>
            <person name="Johnson J."/>
            <person name="Steglich C."/>
            <person name="Church G.M."/>
            <person name="Richardson P."/>
            <person name="Chisholm S.W."/>
        </authorList>
    </citation>
    <scope>NUCLEOTIDE SEQUENCE [LARGE SCALE GENOMIC DNA]</scope>
    <source>
        <strain evidence="4 5">MIT 9303</strain>
    </source>
</reference>
<dbReference type="Proteomes" id="UP000002274">
    <property type="component" value="Chromosome"/>
</dbReference>
<dbReference type="EMBL" id="CP000554">
    <property type="protein sequence ID" value="ABM77602.1"/>
    <property type="molecule type" value="Genomic_DNA"/>
</dbReference>
<dbReference type="SUPFAM" id="SSF51735">
    <property type="entry name" value="NAD(P)-binding Rossmann-fold domains"/>
    <property type="match status" value="1"/>
</dbReference>
<accession>A2C7Z2</accession>
<feature type="domain" description="NmrA-like" evidence="3">
    <location>
        <begin position="2"/>
        <end position="232"/>
    </location>
</feature>
<sequence>MQVLVVGGTGTLGRQIARRAIDAGHQVRCMVRKPRKGAFLQEWGCELTCGNLLDPGTIDYALDGVDAVIDAATSRPDDSASVYTTDWDGKLNLLRACEKAGVKRYVFLSLLAAEKHLNVPLMDIKFCTERLLADSSFDYTILQGVAFMQGLIGQIAIPVLENQTVWVSETPTAVAYMNTQDVARFVVAALERPETIRRSFPVVGPKAWTSEEIVKFCEKSSSKTAKMIRVSPFLIGLSQRVVSFFEQSVNMAERLAFAEVTGGGIALDAPMDDTYSCFGLDPSETTPLESYISEYYDTILKRLREMEADLDEESRRKLPF</sequence>
<dbReference type="HOGENOM" id="CLU_007383_10_3_3"/>
<proteinExistence type="predicted"/>
<protein>
    <submittedName>
        <fullName evidence="4">Putative chaperon-like protein for quinone binding in photosystem II</fullName>
    </submittedName>
</protein>
<dbReference type="InterPro" id="IPR036291">
    <property type="entry name" value="NAD(P)-bd_dom_sf"/>
</dbReference>